<dbReference type="HOGENOM" id="CLU_3060277_0_0_9"/>
<dbReference type="STRING" id="1548.CSCA_4827"/>
<dbReference type="Proteomes" id="UP000033115">
    <property type="component" value="Chromosome"/>
</dbReference>
<evidence type="ECO:0000313" key="1">
    <source>
        <dbReference type="EMBL" id="AKA71952.1"/>
    </source>
</evidence>
<name>A0A0E3K3V4_CLOSL</name>
<protein>
    <submittedName>
        <fullName evidence="1">Uncharacterized protein</fullName>
    </submittedName>
</protein>
<organism evidence="1 2">
    <name type="scientific">Clostridium scatologenes</name>
    <dbReference type="NCBI Taxonomy" id="1548"/>
    <lineage>
        <taxon>Bacteria</taxon>
        <taxon>Bacillati</taxon>
        <taxon>Bacillota</taxon>
        <taxon>Clostridia</taxon>
        <taxon>Eubacteriales</taxon>
        <taxon>Clostridiaceae</taxon>
        <taxon>Clostridium</taxon>
    </lineage>
</organism>
<reference evidence="1 2" key="1">
    <citation type="journal article" date="2015" name="J. Biotechnol.">
        <title>Complete genome sequence of a malodorant-producing acetogen, Clostridium scatologenes ATCC 25775(T).</title>
        <authorList>
            <person name="Zhu Z."/>
            <person name="Guo T."/>
            <person name="Zheng H."/>
            <person name="Song T."/>
            <person name="Ouyang P."/>
            <person name="Xie J."/>
        </authorList>
    </citation>
    <scope>NUCLEOTIDE SEQUENCE [LARGE SCALE GENOMIC DNA]</scope>
    <source>
        <strain evidence="1 2">ATCC 25775</strain>
    </source>
</reference>
<dbReference type="AlphaFoldDB" id="A0A0E3K3V4"/>
<accession>A0A0E3K3V4</accession>
<dbReference type="RefSeq" id="WP_158407990.1">
    <property type="nucleotide sequence ID" value="NZ_CP009933.1"/>
</dbReference>
<proteinExistence type="predicted"/>
<keyword evidence="2" id="KW-1185">Reference proteome</keyword>
<dbReference type="EMBL" id="CP009933">
    <property type="protein sequence ID" value="AKA71952.1"/>
    <property type="molecule type" value="Genomic_DNA"/>
</dbReference>
<dbReference type="KEGG" id="csq:CSCA_4827"/>
<sequence length="53" mass="6539">MLKFFEKKKKVEPKPQEKWSCKPSPHDDQDLFWDEYGVYKKVYVNRFNKNKGE</sequence>
<gene>
    <name evidence="1" type="ORF">CSCA_4827</name>
</gene>
<evidence type="ECO:0000313" key="2">
    <source>
        <dbReference type="Proteomes" id="UP000033115"/>
    </source>
</evidence>